<dbReference type="AlphaFoldDB" id="A0A2P2L5X0"/>
<proteinExistence type="predicted"/>
<evidence type="ECO:0000313" key="1">
    <source>
        <dbReference type="EMBL" id="MBX13345.1"/>
    </source>
</evidence>
<sequence length="143" mass="17174">MGKYQQEYYTDLALSLSLKEQVKQLSLSSISVLISHSTDLEARRRRGHRLLRIHRRSSRPMWFRLVRQYFGRETRRQAEIQVVRLQLPYSSRLFSAQFPFRRDFGSRARESGMVRSIRLLEFPHVRAGRLHLRRFIGRRSTVE</sequence>
<organism evidence="1">
    <name type="scientific">Rhizophora mucronata</name>
    <name type="common">Asiatic mangrove</name>
    <dbReference type="NCBI Taxonomy" id="61149"/>
    <lineage>
        <taxon>Eukaryota</taxon>
        <taxon>Viridiplantae</taxon>
        <taxon>Streptophyta</taxon>
        <taxon>Embryophyta</taxon>
        <taxon>Tracheophyta</taxon>
        <taxon>Spermatophyta</taxon>
        <taxon>Magnoliopsida</taxon>
        <taxon>eudicotyledons</taxon>
        <taxon>Gunneridae</taxon>
        <taxon>Pentapetalae</taxon>
        <taxon>rosids</taxon>
        <taxon>fabids</taxon>
        <taxon>Malpighiales</taxon>
        <taxon>Rhizophoraceae</taxon>
        <taxon>Rhizophora</taxon>
    </lineage>
</organism>
<name>A0A2P2L5X0_RHIMU</name>
<accession>A0A2P2L5X0</accession>
<reference evidence="1" key="1">
    <citation type="submission" date="2018-02" db="EMBL/GenBank/DDBJ databases">
        <title>Rhizophora mucronata_Transcriptome.</title>
        <authorList>
            <person name="Meera S.P."/>
            <person name="Sreeshan A."/>
            <person name="Augustine A."/>
        </authorList>
    </citation>
    <scope>NUCLEOTIDE SEQUENCE</scope>
    <source>
        <tissue evidence="1">Leaf</tissue>
    </source>
</reference>
<dbReference type="EMBL" id="GGEC01032861">
    <property type="protein sequence ID" value="MBX13345.1"/>
    <property type="molecule type" value="Transcribed_RNA"/>
</dbReference>
<protein>
    <submittedName>
        <fullName evidence="1">Uncharacterized protein MANES_12G110600</fullName>
    </submittedName>
</protein>